<organism evidence="1">
    <name type="scientific">bioreactor metagenome</name>
    <dbReference type="NCBI Taxonomy" id="1076179"/>
    <lineage>
        <taxon>unclassified sequences</taxon>
        <taxon>metagenomes</taxon>
        <taxon>ecological metagenomes</taxon>
    </lineage>
</organism>
<dbReference type="EMBL" id="VSSQ01109878">
    <property type="protein sequence ID" value="MPN47968.1"/>
    <property type="molecule type" value="Genomic_DNA"/>
</dbReference>
<gene>
    <name evidence="1" type="ORF">SDC9_195572</name>
</gene>
<dbReference type="AlphaFoldDB" id="A0A645I9P4"/>
<name>A0A645I9P4_9ZZZZ</name>
<evidence type="ECO:0008006" key="2">
    <source>
        <dbReference type="Google" id="ProtNLM"/>
    </source>
</evidence>
<comment type="caution">
    <text evidence="1">The sequence shown here is derived from an EMBL/GenBank/DDBJ whole genome shotgun (WGS) entry which is preliminary data.</text>
</comment>
<proteinExistence type="predicted"/>
<evidence type="ECO:0000313" key="1">
    <source>
        <dbReference type="EMBL" id="MPN47968.1"/>
    </source>
</evidence>
<reference evidence="1" key="1">
    <citation type="submission" date="2019-08" db="EMBL/GenBank/DDBJ databases">
        <authorList>
            <person name="Kucharzyk K."/>
            <person name="Murdoch R.W."/>
            <person name="Higgins S."/>
            <person name="Loffler F."/>
        </authorList>
    </citation>
    <scope>NUCLEOTIDE SEQUENCE</scope>
</reference>
<protein>
    <recommendedName>
        <fullName evidence="2">Glycosyltransferase 2-like domain-containing protein</fullName>
    </recommendedName>
</protein>
<sequence>MDSDFQHPPSAVGGIYSKLEEGADLCIGVREERTALSPVRWLASWTAHYLAVQTLWLRNKKRSGDIMSGLFGGRTEIFKDVISRNSSEFEMKGFKALYDLMKFAPEDLRIGETEFEFGTRQGGESKLSSDVILSLLRQSEPFGKTLAKLVKKAL</sequence>
<accession>A0A645I9P4</accession>